<gene>
    <name evidence="2" type="ORF">QR685DRAFT_451132</name>
</gene>
<keyword evidence="3" id="KW-1185">Reference proteome</keyword>
<feature type="non-terminal residue" evidence="2">
    <location>
        <position position="1"/>
    </location>
</feature>
<reference evidence="2 3" key="1">
    <citation type="submission" date="2023-09" db="EMBL/GenBank/DDBJ databases">
        <title>Multi-omics analysis of a traditional fermented food reveals byproduct-associated fungal strains for waste-to-food upcycling.</title>
        <authorList>
            <consortium name="Lawrence Berkeley National Laboratory"/>
            <person name="Rekdal V.M."/>
            <person name="Villalobos-Escobedo J.M."/>
            <person name="Rodriguez-Valeron N."/>
            <person name="Garcia M.O."/>
            <person name="Vasquez D.P."/>
            <person name="Damayanti I."/>
            <person name="Sorensen P.M."/>
            <person name="Baidoo E.E."/>
            <person name="De Carvalho A.C."/>
            <person name="Riley R."/>
            <person name="Lipzen A."/>
            <person name="He G."/>
            <person name="Yan M."/>
            <person name="Haridas S."/>
            <person name="Daum C."/>
            <person name="Yoshinaga Y."/>
            <person name="Ng V."/>
            <person name="Grigoriev I.V."/>
            <person name="Munk R."/>
            <person name="Nuraida L."/>
            <person name="Wijaya C.H."/>
            <person name="Morales P.-C."/>
            <person name="Keasling J.D."/>
        </authorList>
    </citation>
    <scope>NUCLEOTIDE SEQUENCE [LARGE SCALE GENOMIC DNA]</scope>
    <source>
        <strain evidence="2 3">FGSC 2613</strain>
    </source>
</reference>
<sequence>YKYSHYIINFICNISYVYYFLIRLPRESNSIILRPYKLKDKPRITRRVK</sequence>
<evidence type="ECO:0000313" key="2">
    <source>
        <dbReference type="EMBL" id="KAL0466428.1"/>
    </source>
</evidence>
<proteinExistence type="predicted"/>
<comment type="caution">
    <text evidence="2">The sequence shown here is derived from an EMBL/GenBank/DDBJ whole genome shotgun (WGS) entry which is preliminary data.</text>
</comment>
<protein>
    <submittedName>
        <fullName evidence="2">Uncharacterized protein</fullName>
    </submittedName>
</protein>
<keyword evidence="1" id="KW-0472">Membrane</keyword>
<keyword evidence="1" id="KW-0812">Transmembrane</keyword>
<accession>A0ABR3D3M0</accession>
<dbReference type="Proteomes" id="UP001451303">
    <property type="component" value="Unassembled WGS sequence"/>
</dbReference>
<organism evidence="2 3">
    <name type="scientific">Neurospora intermedia</name>
    <dbReference type="NCBI Taxonomy" id="5142"/>
    <lineage>
        <taxon>Eukaryota</taxon>
        <taxon>Fungi</taxon>
        <taxon>Dikarya</taxon>
        <taxon>Ascomycota</taxon>
        <taxon>Pezizomycotina</taxon>
        <taxon>Sordariomycetes</taxon>
        <taxon>Sordariomycetidae</taxon>
        <taxon>Sordariales</taxon>
        <taxon>Sordariaceae</taxon>
        <taxon>Neurospora</taxon>
    </lineage>
</organism>
<feature type="transmembrane region" description="Helical" evidence="1">
    <location>
        <begin position="6"/>
        <end position="24"/>
    </location>
</feature>
<name>A0ABR3D3M0_NEUIN</name>
<evidence type="ECO:0000313" key="3">
    <source>
        <dbReference type="Proteomes" id="UP001451303"/>
    </source>
</evidence>
<evidence type="ECO:0000256" key="1">
    <source>
        <dbReference type="SAM" id="Phobius"/>
    </source>
</evidence>
<dbReference type="EMBL" id="JAVLET010000013">
    <property type="protein sequence ID" value="KAL0466428.1"/>
    <property type="molecule type" value="Genomic_DNA"/>
</dbReference>
<keyword evidence="1" id="KW-1133">Transmembrane helix</keyword>